<dbReference type="EMBL" id="JABZRB010000166">
    <property type="protein sequence ID" value="MBF1305434.1"/>
    <property type="molecule type" value="Genomic_DNA"/>
</dbReference>
<accession>A0A7W9W1R1</accession>
<dbReference type="RefSeq" id="WP_007157491.1">
    <property type="nucleotide sequence ID" value="NZ_CAUQIH010000068.1"/>
</dbReference>
<dbReference type="EMBL" id="JACHHH010000013">
    <property type="protein sequence ID" value="MBB6042216.1"/>
    <property type="molecule type" value="Genomic_DNA"/>
</dbReference>
<proteinExistence type="predicted"/>
<gene>
    <name evidence="1" type="ORF">HNQ46_002212</name>
    <name evidence="2" type="ORF">HXM90_08560</name>
    <name evidence="3" type="ORF">HXM91_06230</name>
</gene>
<evidence type="ECO:0000313" key="1">
    <source>
        <dbReference type="EMBL" id="MBB6042216.1"/>
    </source>
</evidence>
<protein>
    <submittedName>
        <fullName evidence="2">Polya polymerase</fullName>
    </submittedName>
</protein>
<sequence>MKIENVNNVEGLFKLLNDLHGKVELVSPEGDRINLKSKLSQMLMMSQMLDKAYIKELELIVHEPEDMKKVVEFMMGDAHN</sequence>
<evidence type="ECO:0000313" key="3">
    <source>
        <dbReference type="EMBL" id="MBF1305434.1"/>
    </source>
</evidence>
<evidence type="ECO:0000313" key="4">
    <source>
        <dbReference type="Proteomes" id="UP000522163"/>
    </source>
</evidence>
<comment type="caution">
    <text evidence="1">The sequence shown here is derived from an EMBL/GenBank/DDBJ whole genome shotgun (WGS) entry which is preliminary data.</text>
</comment>
<dbReference type="AlphaFoldDB" id="A0A7W9W1R1"/>
<evidence type="ECO:0000313" key="2">
    <source>
        <dbReference type="EMBL" id="MBF1273448.1"/>
    </source>
</evidence>
<reference evidence="1 4" key="2">
    <citation type="submission" date="2020-08" db="EMBL/GenBank/DDBJ databases">
        <title>Genomic Encyclopedia of Type Strains, Phase IV (KMG-IV): sequencing the most valuable type-strain genomes for metagenomic binning, comparative biology and taxonomic classification.</title>
        <authorList>
            <person name="Goeker M."/>
        </authorList>
    </citation>
    <scope>NUCLEOTIDE SEQUENCE [LARGE SCALE GENOMIC DNA]</scope>
    <source>
        <strain evidence="1 4">DSM 17245</strain>
    </source>
</reference>
<name>A0A7W9W1R1_9FIRM</name>
<reference evidence="2" key="1">
    <citation type="submission" date="2020-04" db="EMBL/GenBank/DDBJ databases">
        <title>Deep metagenomics examines the oral microbiome during advanced dental caries in children, revealing novel taxa and co-occurrences with host molecules.</title>
        <authorList>
            <person name="Baker J.L."/>
            <person name="Morton J.T."/>
            <person name="Dinis M."/>
            <person name="Alvarez R."/>
            <person name="Tran N.C."/>
            <person name="Knight R."/>
            <person name="Edlund A."/>
        </authorList>
    </citation>
    <scope>NUCLEOTIDE SEQUENCE</scope>
    <source>
        <strain evidence="2">JCVI_38_bin.19</strain>
        <strain evidence="3">JCVI_48_bin.5</strain>
    </source>
</reference>
<dbReference type="Proteomes" id="UP000522163">
    <property type="component" value="Unassembled WGS sequence"/>
</dbReference>
<dbReference type="Proteomes" id="UP000780721">
    <property type="component" value="Unassembled WGS sequence"/>
</dbReference>
<dbReference type="GeneID" id="85015723"/>
<dbReference type="Proteomes" id="UP000775770">
    <property type="component" value="Unassembled WGS sequence"/>
</dbReference>
<dbReference type="EMBL" id="JABZRA010000149">
    <property type="protein sequence ID" value="MBF1273448.1"/>
    <property type="molecule type" value="Genomic_DNA"/>
</dbReference>
<organism evidence="1 4">
    <name type="scientific">Oribacterium sinus</name>
    <dbReference type="NCBI Taxonomy" id="237576"/>
    <lineage>
        <taxon>Bacteria</taxon>
        <taxon>Bacillati</taxon>
        <taxon>Bacillota</taxon>
        <taxon>Clostridia</taxon>
        <taxon>Lachnospirales</taxon>
        <taxon>Lachnospiraceae</taxon>
        <taxon>Oribacterium</taxon>
    </lineage>
</organism>